<dbReference type="GO" id="GO:0016020">
    <property type="term" value="C:membrane"/>
    <property type="evidence" value="ECO:0007669"/>
    <property type="project" value="UniProtKB-SubCell"/>
</dbReference>
<keyword evidence="4" id="KW-0762">Sugar transport</keyword>
<feature type="transmembrane region" description="Helical" evidence="9">
    <location>
        <begin position="128"/>
        <end position="150"/>
    </location>
</feature>
<dbReference type="EMBL" id="OC857680">
    <property type="protein sequence ID" value="CAD7625491.1"/>
    <property type="molecule type" value="Genomic_DNA"/>
</dbReference>
<dbReference type="InterPro" id="IPR020846">
    <property type="entry name" value="MFS_dom"/>
</dbReference>
<dbReference type="AlphaFoldDB" id="A0A7R9KMD3"/>
<feature type="compositionally biased region" description="Low complexity" evidence="8">
    <location>
        <begin position="282"/>
        <end position="294"/>
    </location>
</feature>
<keyword evidence="12" id="KW-1185">Reference proteome</keyword>
<evidence type="ECO:0000259" key="10">
    <source>
        <dbReference type="PROSITE" id="PS50850"/>
    </source>
</evidence>
<feature type="transmembrane region" description="Helical" evidence="9">
    <location>
        <begin position="221"/>
        <end position="241"/>
    </location>
</feature>
<evidence type="ECO:0000256" key="6">
    <source>
        <dbReference type="ARBA" id="ARBA00022989"/>
    </source>
</evidence>
<dbReference type="GO" id="GO:0022857">
    <property type="term" value="F:transmembrane transporter activity"/>
    <property type="evidence" value="ECO:0007669"/>
    <property type="project" value="InterPro"/>
</dbReference>
<reference evidence="11" key="1">
    <citation type="submission" date="2020-11" db="EMBL/GenBank/DDBJ databases">
        <authorList>
            <person name="Tran Van P."/>
        </authorList>
    </citation>
    <scope>NUCLEOTIDE SEQUENCE</scope>
</reference>
<dbReference type="PANTHER" id="PTHR43184:SF12">
    <property type="entry name" value="SUGAR PHOSPHATE EXCHANGER 3"/>
    <property type="match status" value="1"/>
</dbReference>
<feature type="compositionally biased region" description="Polar residues" evidence="8">
    <location>
        <begin position="272"/>
        <end position="281"/>
    </location>
</feature>
<protein>
    <recommendedName>
        <fullName evidence="10">Major facilitator superfamily (MFS) profile domain-containing protein</fullName>
    </recommendedName>
</protein>
<comment type="subcellular location">
    <subcellularLocation>
        <location evidence="1">Membrane</location>
        <topology evidence="1">Multi-pass membrane protein</topology>
    </subcellularLocation>
</comment>
<dbReference type="PROSITE" id="PS50850">
    <property type="entry name" value="MFS"/>
    <property type="match status" value="1"/>
</dbReference>
<keyword evidence="3" id="KW-0813">Transport</keyword>
<feature type="transmembrane region" description="Helical" evidence="9">
    <location>
        <begin position="32"/>
        <end position="50"/>
    </location>
</feature>
<evidence type="ECO:0000313" key="11">
    <source>
        <dbReference type="EMBL" id="CAD7625491.1"/>
    </source>
</evidence>
<dbReference type="Proteomes" id="UP000759131">
    <property type="component" value="Unassembled WGS sequence"/>
</dbReference>
<keyword evidence="5 9" id="KW-0812">Transmembrane</keyword>
<evidence type="ECO:0000256" key="4">
    <source>
        <dbReference type="ARBA" id="ARBA00022597"/>
    </source>
</evidence>
<proteinExistence type="inferred from homology"/>
<feature type="region of interest" description="Disordered" evidence="8">
    <location>
        <begin position="264"/>
        <end position="294"/>
    </location>
</feature>
<dbReference type="PANTHER" id="PTHR43184">
    <property type="entry name" value="MAJOR FACILITATOR SUPERFAMILY TRANSPORTER 16, ISOFORM B"/>
    <property type="match status" value="1"/>
</dbReference>
<feature type="transmembrane region" description="Helical" evidence="9">
    <location>
        <begin position="190"/>
        <end position="215"/>
    </location>
</feature>
<evidence type="ECO:0000256" key="2">
    <source>
        <dbReference type="ARBA" id="ARBA00009598"/>
    </source>
</evidence>
<evidence type="ECO:0000256" key="5">
    <source>
        <dbReference type="ARBA" id="ARBA00022692"/>
    </source>
</evidence>
<keyword evidence="7 9" id="KW-0472">Membrane</keyword>
<gene>
    <name evidence="11" type="ORF">OSB1V03_LOCUS5925</name>
</gene>
<accession>A0A7R9KMD3</accession>
<organism evidence="11">
    <name type="scientific">Medioppia subpectinata</name>
    <dbReference type="NCBI Taxonomy" id="1979941"/>
    <lineage>
        <taxon>Eukaryota</taxon>
        <taxon>Metazoa</taxon>
        <taxon>Ecdysozoa</taxon>
        <taxon>Arthropoda</taxon>
        <taxon>Chelicerata</taxon>
        <taxon>Arachnida</taxon>
        <taxon>Acari</taxon>
        <taxon>Acariformes</taxon>
        <taxon>Sarcoptiformes</taxon>
        <taxon>Oribatida</taxon>
        <taxon>Brachypylina</taxon>
        <taxon>Oppioidea</taxon>
        <taxon>Oppiidae</taxon>
        <taxon>Medioppia</taxon>
    </lineage>
</organism>
<dbReference type="EMBL" id="CAJPIZ010003105">
    <property type="protein sequence ID" value="CAG2105921.1"/>
    <property type="molecule type" value="Genomic_DNA"/>
</dbReference>
<feature type="non-terminal residue" evidence="11">
    <location>
        <position position="294"/>
    </location>
</feature>
<evidence type="ECO:0000256" key="1">
    <source>
        <dbReference type="ARBA" id="ARBA00004141"/>
    </source>
</evidence>
<evidence type="ECO:0000313" key="12">
    <source>
        <dbReference type="Proteomes" id="UP000759131"/>
    </source>
</evidence>
<sequence length="294" mass="32916">MPSTTAPTTNNIGLPIGIRVFGLHRRLQLSHYRVLVLVLTFFSYTAYHLSRRPLSVVKNVLSRNCSQMVIPPDVILTNTTQNNWCDWQPFNGTDANTLLGLLDSSFLFSYAIFMFFSGFVAERCHLRYFLSLGMLLSGLFTYAFGIAFYYDIHSFYYFIFIQIICGALQTTGWPAVVSSVGNWFGKGSRGLIFGIWNSHTNVGNILGAVIAGYFVEYNWGLSFIAPAIFISIAGFTLFLFFTPYPEEVGISSFDIDSNTNRRTREPFDSIRETSGYTDNNESISSTCSSASAPT</sequence>
<dbReference type="Gene3D" id="1.20.1250.20">
    <property type="entry name" value="MFS general substrate transporter like domains"/>
    <property type="match status" value="1"/>
</dbReference>
<feature type="transmembrane region" description="Helical" evidence="9">
    <location>
        <begin position="156"/>
        <end position="178"/>
    </location>
</feature>
<evidence type="ECO:0000256" key="9">
    <source>
        <dbReference type="SAM" id="Phobius"/>
    </source>
</evidence>
<keyword evidence="6 9" id="KW-1133">Transmembrane helix</keyword>
<dbReference type="FunFam" id="1.20.1250.20:FF:000028">
    <property type="entry name" value="Sugar phosphate exchanger 3 isoform 1"/>
    <property type="match status" value="1"/>
</dbReference>
<name>A0A7R9KMD3_9ACAR</name>
<dbReference type="SUPFAM" id="SSF103473">
    <property type="entry name" value="MFS general substrate transporter"/>
    <property type="match status" value="1"/>
</dbReference>
<dbReference type="InterPro" id="IPR036259">
    <property type="entry name" value="MFS_trans_sf"/>
</dbReference>
<dbReference type="Pfam" id="PF07690">
    <property type="entry name" value="MFS_1"/>
    <property type="match status" value="1"/>
</dbReference>
<feature type="domain" description="Major facilitator superfamily (MFS) profile" evidence="10">
    <location>
        <begin position="36"/>
        <end position="294"/>
    </location>
</feature>
<dbReference type="OrthoDB" id="3639251at2759"/>
<dbReference type="InterPro" id="IPR011701">
    <property type="entry name" value="MFS"/>
</dbReference>
<evidence type="ECO:0000256" key="7">
    <source>
        <dbReference type="ARBA" id="ARBA00023136"/>
    </source>
</evidence>
<evidence type="ECO:0000256" key="3">
    <source>
        <dbReference type="ARBA" id="ARBA00022448"/>
    </source>
</evidence>
<comment type="similarity">
    <text evidence="2">Belongs to the major facilitator superfamily. Organophosphate:Pi antiporter (OPA) (TC 2.A.1.4) family.</text>
</comment>
<evidence type="ECO:0000256" key="8">
    <source>
        <dbReference type="SAM" id="MobiDB-lite"/>
    </source>
</evidence>
<feature type="transmembrane region" description="Helical" evidence="9">
    <location>
        <begin position="98"/>
        <end position="121"/>
    </location>
</feature>